<dbReference type="CDD" id="cd13580">
    <property type="entry name" value="PBP2_AlgQ_like_1"/>
    <property type="match status" value="1"/>
</dbReference>
<organism evidence="7 8">
    <name type="scientific">Georgenia alba</name>
    <dbReference type="NCBI Taxonomy" id="2233858"/>
    <lineage>
        <taxon>Bacteria</taxon>
        <taxon>Bacillati</taxon>
        <taxon>Actinomycetota</taxon>
        <taxon>Actinomycetes</taxon>
        <taxon>Micrococcales</taxon>
        <taxon>Bogoriellaceae</taxon>
        <taxon>Georgenia</taxon>
    </lineage>
</organism>
<reference evidence="8" key="1">
    <citation type="journal article" date="2019" name="Int. J. Syst. Evol. Microbiol.">
        <title>The Global Catalogue of Microorganisms (GCM) 10K type strain sequencing project: providing services to taxonomists for standard genome sequencing and annotation.</title>
        <authorList>
            <consortium name="The Broad Institute Genomics Platform"/>
            <consortium name="The Broad Institute Genome Sequencing Center for Infectious Disease"/>
            <person name="Wu L."/>
            <person name="Ma J."/>
        </authorList>
    </citation>
    <scope>NUCLEOTIDE SEQUENCE [LARGE SCALE GENOMIC DNA]</scope>
    <source>
        <strain evidence="8">JCM 1490</strain>
    </source>
</reference>
<evidence type="ECO:0000256" key="1">
    <source>
        <dbReference type="ARBA" id="ARBA00022475"/>
    </source>
</evidence>
<gene>
    <name evidence="7" type="ORF">ACFQQL_04350</name>
</gene>
<keyword evidence="1" id="KW-1003">Cell membrane</keyword>
<evidence type="ECO:0000256" key="5">
    <source>
        <dbReference type="ARBA" id="ARBA00023288"/>
    </source>
</evidence>
<keyword evidence="4" id="KW-0564">Palmitate</keyword>
<feature type="chain" id="PRO_5046911676" evidence="6">
    <location>
        <begin position="23"/>
        <end position="512"/>
    </location>
</feature>
<dbReference type="EMBL" id="JBHTCQ010000001">
    <property type="protein sequence ID" value="MFC7404331.1"/>
    <property type="molecule type" value="Genomic_DNA"/>
</dbReference>
<name>A0ABW2Q571_9MICO</name>
<dbReference type="InterPro" id="IPR050490">
    <property type="entry name" value="Bact_solute-bd_prot1"/>
</dbReference>
<dbReference type="InterPro" id="IPR006059">
    <property type="entry name" value="SBP"/>
</dbReference>
<dbReference type="RefSeq" id="WP_382391618.1">
    <property type="nucleotide sequence ID" value="NZ_JBHTCQ010000001.1"/>
</dbReference>
<dbReference type="Gene3D" id="3.40.190.10">
    <property type="entry name" value="Periplasmic binding protein-like II"/>
    <property type="match status" value="2"/>
</dbReference>
<comment type="caution">
    <text evidence="7">The sequence shown here is derived from an EMBL/GenBank/DDBJ whole genome shotgun (WGS) entry which is preliminary data.</text>
</comment>
<evidence type="ECO:0000256" key="6">
    <source>
        <dbReference type="SAM" id="SignalP"/>
    </source>
</evidence>
<sequence>MTAKKQMAGLVGAAATASLVLAACSGGGEEGGSLETIDIMAPLLSSTAPDPDGQLQTAVEEYVGHQLNVTWVPNSNYTDRLNVVMASDDIPHVLVVQGKTGAFTQAAEAGAYWDLTEHLDDYENLTPESEEVRLAASVNGDSYGIYRMRDSMRAAVIIRKDWLENLGLEEPQSVDDLYEVARAFTEDDPDGNGQDDTTGLIIPQWGGYGNHGPYDLLDVWFGAPNRWGVDESGDLYPAFEHPAFFESLRFLKDMVDNGYVNSDFATMDSATWNEPFFNGQGGIIIDVSSRGAEIMDLFAESDPENYGDYVTMVGNLRGPDGELRAYPTSGFSGFISIPRASVQTEHQLHQVLSVLNDLSAQEGQVLLNHGIEGVNYELRDGRVAPLESGSEAEVVANDTTAFAQIGTQSNGWLGHDPWFEPGSPDEELDTRRWEFHESDLENAVFDPAAALVSQTYTEQGAVLDQIITDARIQYLAGQIDEDGLRAEIQRWRDSGGDQIVQEMNELYDELEN</sequence>
<proteinExistence type="predicted"/>
<evidence type="ECO:0000256" key="2">
    <source>
        <dbReference type="ARBA" id="ARBA00022729"/>
    </source>
</evidence>
<dbReference type="PANTHER" id="PTHR43649:SF33">
    <property type="entry name" value="POLYGALACTURONAN_RHAMNOGALACTURONAN-BINDING PROTEIN YTCQ"/>
    <property type="match status" value="1"/>
</dbReference>
<evidence type="ECO:0000256" key="3">
    <source>
        <dbReference type="ARBA" id="ARBA00023136"/>
    </source>
</evidence>
<evidence type="ECO:0000313" key="7">
    <source>
        <dbReference type="EMBL" id="MFC7404331.1"/>
    </source>
</evidence>
<keyword evidence="5" id="KW-0449">Lipoprotein</keyword>
<feature type="signal peptide" evidence="6">
    <location>
        <begin position="1"/>
        <end position="22"/>
    </location>
</feature>
<evidence type="ECO:0000256" key="4">
    <source>
        <dbReference type="ARBA" id="ARBA00023139"/>
    </source>
</evidence>
<keyword evidence="8" id="KW-1185">Reference proteome</keyword>
<dbReference type="PANTHER" id="PTHR43649">
    <property type="entry name" value="ARABINOSE-BINDING PROTEIN-RELATED"/>
    <property type="match status" value="1"/>
</dbReference>
<dbReference type="Proteomes" id="UP001596455">
    <property type="component" value="Unassembled WGS sequence"/>
</dbReference>
<keyword evidence="3" id="KW-0472">Membrane</keyword>
<dbReference type="PROSITE" id="PS51257">
    <property type="entry name" value="PROKAR_LIPOPROTEIN"/>
    <property type="match status" value="1"/>
</dbReference>
<protein>
    <submittedName>
        <fullName evidence="7">Extracellular solute-binding protein</fullName>
    </submittedName>
</protein>
<keyword evidence="2 6" id="KW-0732">Signal</keyword>
<dbReference type="SUPFAM" id="SSF53850">
    <property type="entry name" value="Periplasmic binding protein-like II"/>
    <property type="match status" value="1"/>
</dbReference>
<dbReference type="Pfam" id="PF01547">
    <property type="entry name" value="SBP_bac_1"/>
    <property type="match status" value="1"/>
</dbReference>
<evidence type="ECO:0000313" key="8">
    <source>
        <dbReference type="Proteomes" id="UP001596455"/>
    </source>
</evidence>
<accession>A0ABW2Q571</accession>